<evidence type="ECO:0000313" key="3">
    <source>
        <dbReference type="Proteomes" id="UP000064243"/>
    </source>
</evidence>
<feature type="transmembrane region" description="Helical" evidence="1">
    <location>
        <begin position="371"/>
        <end position="389"/>
    </location>
</feature>
<sequence>MSQQAGLSFEQAPPFALPLRFFLTAPLFLLAAAGLIVWDPEALASRWTPPALAVTHALTLGFLAMVMLGALLQMLPVVAGASLPAPRFVAWFSHVSLTLGSVALMAGFLTAAPAAYGIGIALLGGGFAVFLAAASISLAHAVAGVTVNGIRFAVLSLAVTLLLGLALALLRAGWWMPPAVETAIAAHATFGLLGWVLLLVIGVAYQVVPMFQITPPYPPRMSRWLAGALFTLLLLHAAVLLLFPAAAPIVDAGLAGGILLFALATLRLQARRRRKLPDVTLDYWRLGMASLIACVAVWLVAQLWSTWAGSNAYPLLLGVLFIGGFAVSVVSGMLYKIVPFLAWFHLQAQLQARAGSIPTMKDMIAERWTRWQFRLHLAACALLTGATLWPQLAITAGSVLALSALLLWVNLLSAVRRFSRHGGRFS</sequence>
<feature type="transmembrane region" description="Helical" evidence="1">
    <location>
        <begin position="21"/>
        <end position="38"/>
    </location>
</feature>
<feature type="transmembrane region" description="Helical" evidence="1">
    <location>
        <begin position="152"/>
        <end position="172"/>
    </location>
</feature>
<dbReference type="Proteomes" id="UP000064243">
    <property type="component" value="Unassembled WGS sequence"/>
</dbReference>
<feature type="transmembrane region" description="Helical" evidence="1">
    <location>
        <begin position="115"/>
        <end position="140"/>
    </location>
</feature>
<dbReference type="PATRIC" id="fig|36861.3.peg.1128"/>
<dbReference type="OrthoDB" id="5295665at2"/>
<feature type="transmembrane region" description="Helical" evidence="1">
    <location>
        <begin position="252"/>
        <end position="270"/>
    </location>
</feature>
<feature type="transmembrane region" description="Helical" evidence="1">
    <location>
        <begin position="58"/>
        <end position="81"/>
    </location>
</feature>
<dbReference type="RefSeq" id="WP_059750834.1">
    <property type="nucleotide sequence ID" value="NZ_LDUG01000002.1"/>
</dbReference>
<comment type="caution">
    <text evidence="2">The sequence shown here is derived from an EMBL/GenBank/DDBJ whole genome shotgun (WGS) entry which is preliminary data.</text>
</comment>
<feature type="transmembrane region" description="Helical" evidence="1">
    <location>
        <begin position="225"/>
        <end position="246"/>
    </location>
</feature>
<feature type="transmembrane region" description="Helical" evidence="1">
    <location>
        <begin position="282"/>
        <end position="301"/>
    </location>
</feature>
<name>A0A119CYF3_THIDE</name>
<gene>
    <name evidence="2" type="ORF">ABW22_00470</name>
</gene>
<evidence type="ECO:0000256" key="1">
    <source>
        <dbReference type="SAM" id="Phobius"/>
    </source>
</evidence>
<dbReference type="AlphaFoldDB" id="A0A119CYF3"/>
<dbReference type="EMBL" id="LDUG01000002">
    <property type="protein sequence ID" value="KVW99676.1"/>
    <property type="molecule type" value="Genomic_DNA"/>
</dbReference>
<protein>
    <submittedName>
        <fullName evidence="2">Uncharacterized protein</fullName>
    </submittedName>
</protein>
<accession>A0A119CYF3</accession>
<organism evidence="2 3">
    <name type="scientific">Thiobacillus denitrificans</name>
    <dbReference type="NCBI Taxonomy" id="36861"/>
    <lineage>
        <taxon>Bacteria</taxon>
        <taxon>Pseudomonadati</taxon>
        <taxon>Pseudomonadota</taxon>
        <taxon>Betaproteobacteria</taxon>
        <taxon>Nitrosomonadales</taxon>
        <taxon>Thiobacillaceae</taxon>
        <taxon>Thiobacillus</taxon>
    </lineage>
</organism>
<feature type="transmembrane region" description="Helical" evidence="1">
    <location>
        <begin position="395"/>
        <end position="415"/>
    </location>
</feature>
<reference evidence="2 3" key="1">
    <citation type="journal article" date="2015" name="Appl. Environ. Microbiol.">
        <title>Aerobic and Anaerobic Thiosulfate Oxidation by a Cold-Adapted, Subglacial Chemoautotroph.</title>
        <authorList>
            <person name="Harrold Z.R."/>
            <person name="Skidmore M.L."/>
            <person name="Hamilton T.L."/>
            <person name="Desch L."/>
            <person name="Amada K."/>
            <person name="van Gelder W."/>
            <person name="Glover K."/>
            <person name="Roden E.E."/>
            <person name="Boyd E.S."/>
        </authorList>
    </citation>
    <scope>NUCLEOTIDE SEQUENCE [LARGE SCALE GENOMIC DNA]</scope>
    <source>
        <strain evidence="2 3">RG</strain>
    </source>
</reference>
<keyword evidence="1" id="KW-1133">Transmembrane helix</keyword>
<feature type="transmembrane region" description="Helical" evidence="1">
    <location>
        <begin position="184"/>
        <end position="205"/>
    </location>
</feature>
<proteinExistence type="predicted"/>
<keyword evidence="3" id="KW-1185">Reference proteome</keyword>
<feature type="transmembrane region" description="Helical" evidence="1">
    <location>
        <begin position="313"/>
        <end position="335"/>
    </location>
</feature>
<evidence type="ECO:0000313" key="2">
    <source>
        <dbReference type="EMBL" id="KVW99676.1"/>
    </source>
</evidence>
<keyword evidence="1" id="KW-0812">Transmembrane</keyword>
<feature type="transmembrane region" description="Helical" evidence="1">
    <location>
        <begin position="88"/>
        <end position="109"/>
    </location>
</feature>
<keyword evidence="1" id="KW-0472">Membrane</keyword>